<feature type="transmembrane region" description="Helical" evidence="10">
    <location>
        <begin position="665"/>
        <end position="698"/>
    </location>
</feature>
<dbReference type="GO" id="GO:0006888">
    <property type="term" value="P:endoplasmic reticulum to Golgi vesicle-mediated transport"/>
    <property type="evidence" value="ECO:0007669"/>
    <property type="project" value="TreeGrafter"/>
</dbReference>
<dbReference type="GO" id="GO:0015031">
    <property type="term" value="P:protein transport"/>
    <property type="evidence" value="ECO:0007669"/>
    <property type="project" value="UniProtKB-KW"/>
</dbReference>
<dbReference type="InterPro" id="IPR056824">
    <property type="entry name" value="PGAP1_TMD"/>
</dbReference>
<dbReference type="SUPFAM" id="SSF53474">
    <property type="entry name" value="alpha/beta-Hydrolases"/>
    <property type="match status" value="1"/>
</dbReference>
<feature type="domain" description="GPI inositol-deacylase PGAP1-like alpha/beta" evidence="11">
    <location>
        <begin position="93"/>
        <end position="309"/>
    </location>
</feature>
<comment type="subcellular location">
    <subcellularLocation>
        <location evidence="1">Endoplasmic reticulum membrane</location>
        <topology evidence="1">Multi-pass membrane protein</topology>
    </subcellularLocation>
</comment>
<evidence type="ECO:0000259" key="12">
    <source>
        <dbReference type="Pfam" id="PF25140"/>
    </source>
</evidence>
<dbReference type="InterPro" id="IPR029058">
    <property type="entry name" value="AB_hydrolase_fold"/>
</dbReference>
<reference evidence="13" key="1">
    <citation type="submission" date="2021-01" db="EMBL/GenBank/DDBJ databases">
        <title>Metabolic potential, ecology and presence of endohyphal bacteria is reflected in genomic diversity of Mucoromycotina.</title>
        <authorList>
            <person name="Muszewska A."/>
            <person name="Okrasinska A."/>
            <person name="Steczkiewicz K."/>
            <person name="Drgas O."/>
            <person name="Orlowska M."/>
            <person name="Perlinska-Lenart U."/>
            <person name="Aleksandrzak-Piekarczyk T."/>
            <person name="Szatraj K."/>
            <person name="Zielenkiewicz U."/>
            <person name="Pilsyk S."/>
            <person name="Malc E."/>
            <person name="Mieczkowski P."/>
            <person name="Kruszewska J.S."/>
            <person name="Biernat P."/>
            <person name="Pawlowska J."/>
        </authorList>
    </citation>
    <scope>NUCLEOTIDE SEQUENCE</scope>
    <source>
        <strain evidence="13">WA0000018081</strain>
    </source>
</reference>
<dbReference type="GO" id="GO:0006505">
    <property type="term" value="P:GPI anchor metabolic process"/>
    <property type="evidence" value="ECO:0007669"/>
    <property type="project" value="TreeGrafter"/>
</dbReference>
<evidence type="ECO:0000313" key="14">
    <source>
        <dbReference type="Proteomes" id="UP000613177"/>
    </source>
</evidence>
<feature type="transmembrane region" description="Helical" evidence="10">
    <location>
        <begin position="770"/>
        <end position="791"/>
    </location>
</feature>
<keyword evidence="4 10" id="KW-0812">Transmembrane</keyword>
<keyword evidence="14" id="KW-1185">Reference proteome</keyword>
<dbReference type="AlphaFoldDB" id="A0A8H7SWA6"/>
<evidence type="ECO:0000256" key="6">
    <source>
        <dbReference type="ARBA" id="ARBA00022824"/>
    </source>
</evidence>
<dbReference type="EMBL" id="JAEPRE010000029">
    <property type="protein sequence ID" value="KAG2235650.1"/>
    <property type="molecule type" value="Genomic_DNA"/>
</dbReference>
<evidence type="ECO:0000256" key="9">
    <source>
        <dbReference type="ARBA" id="ARBA00023136"/>
    </source>
</evidence>
<feature type="transmembrane region" description="Helical" evidence="10">
    <location>
        <begin position="803"/>
        <end position="823"/>
    </location>
</feature>
<proteinExistence type="inferred from homology"/>
<comment type="function">
    <text evidence="10">Involved in inositol deacylation of GPI-anchored proteins which plays important roles in the quality control and ER-associated degradation of GPI-anchored proteins.</text>
</comment>
<name>A0A8H7SWA6_9FUNG</name>
<dbReference type="Gene3D" id="3.40.50.1820">
    <property type="entry name" value="alpha/beta hydrolase"/>
    <property type="match status" value="1"/>
</dbReference>
<evidence type="ECO:0000259" key="11">
    <source>
        <dbReference type="Pfam" id="PF07819"/>
    </source>
</evidence>
<evidence type="ECO:0000256" key="3">
    <source>
        <dbReference type="ARBA" id="ARBA00022448"/>
    </source>
</evidence>
<evidence type="ECO:0000256" key="5">
    <source>
        <dbReference type="ARBA" id="ARBA00022801"/>
    </source>
</evidence>
<dbReference type="InterPro" id="IPR039529">
    <property type="entry name" value="PGAP1/BST1"/>
</dbReference>
<protein>
    <recommendedName>
        <fullName evidence="10">GPI inositol-deacylase</fullName>
        <ecNumber evidence="10">3.1.-.-</ecNumber>
    </recommendedName>
</protein>
<feature type="transmembrane region" description="Helical" evidence="10">
    <location>
        <begin position="173"/>
        <end position="191"/>
    </location>
</feature>
<dbReference type="Pfam" id="PF25140">
    <property type="entry name" value="PGAP1_TMD"/>
    <property type="match status" value="1"/>
</dbReference>
<gene>
    <name evidence="13" type="ORF">INT48_008526</name>
</gene>
<evidence type="ECO:0000256" key="8">
    <source>
        <dbReference type="ARBA" id="ARBA00022989"/>
    </source>
</evidence>
<comment type="caution">
    <text evidence="13">The sequence shown here is derived from an EMBL/GenBank/DDBJ whole genome shotgun (WGS) entry which is preliminary data.</text>
</comment>
<dbReference type="EC" id="3.1.-.-" evidence="10"/>
<feature type="domain" description="GPI inositol-deacylase transmembrane" evidence="12">
    <location>
        <begin position="601"/>
        <end position="820"/>
    </location>
</feature>
<dbReference type="InterPro" id="IPR012908">
    <property type="entry name" value="PGAP1-ab_dom-like"/>
</dbReference>
<evidence type="ECO:0000256" key="2">
    <source>
        <dbReference type="ARBA" id="ARBA00006931"/>
    </source>
</evidence>
<dbReference type="Proteomes" id="UP000613177">
    <property type="component" value="Unassembled WGS sequence"/>
</dbReference>
<organism evidence="13 14">
    <name type="scientific">Thamnidium elegans</name>
    <dbReference type="NCBI Taxonomy" id="101142"/>
    <lineage>
        <taxon>Eukaryota</taxon>
        <taxon>Fungi</taxon>
        <taxon>Fungi incertae sedis</taxon>
        <taxon>Mucoromycota</taxon>
        <taxon>Mucoromycotina</taxon>
        <taxon>Mucoromycetes</taxon>
        <taxon>Mucorales</taxon>
        <taxon>Mucorineae</taxon>
        <taxon>Mucoraceae</taxon>
        <taxon>Thamnidium</taxon>
    </lineage>
</organism>
<dbReference type="PANTHER" id="PTHR15495:SF7">
    <property type="entry name" value="GPI INOSITOL-DEACYLASE"/>
    <property type="match status" value="1"/>
</dbReference>
<keyword evidence="9 10" id="KW-0472">Membrane</keyword>
<dbReference type="PANTHER" id="PTHR15495">
    <property type="entry name" value="NEGATIVE REGULATOR OF VESICLE FORMATION-RELATED"/>
    <property type="match status" value="1"/>
</dbReference>
<feature type="transmembrane region" description="Helical" evidence="10">
    <location>
        <begin position="634"/>
        <end position="653"/>
    </location>
</feature>
<dbReference type="GO" id="GO:0050185">
    <property type="term" value="F:phosphatidylinositol deacylase activity"/>
    <property type="evidence" value="ECO:0007669"/>
    <property type="project" value="TreeGrafter"/>
</dbReference>
<evidence type="ECO:0000256" key="4">
    <source>
        <dbReference type="ARBA" id="ARBA00022692"/>
    </source>
</evidence>
<accession>A0A8H7SWA6</accession>
<keyword evidence="8 10" id="KW-1133">Transmembrane helix</keyword>
<dbReference type="GO" id="GO:0005789">
    <property type="term" value="C:endoplasmic reticulum membrane"/>
    <property type="evidence" value="ECO:0007669"/>
    <property type="project" value="UniProtKB-SubCell"/>
</dbReference>
<evidence type="ECO:0000313" key="13">
    <source>
        <dbReference type="EMBL" id="KAG2235650.1"/>
    </source>
</evidence>
<keyword evidence="5 10" id="KW-0378">Hydrolase</keyword>
<feature type="transmembrane region" description="Helical" evidence="10">
    <location>
        <begin position="590"/>
        <end position="613"/>
    </location>
</feature>
<keyword evidence="6 10" id="KW-0256">Endoplasmic reticulum</keyword>
<comment type="similarity">
    <text evidence="2 10">Belongs to the GPI inositol-deacylase family.</text>
</comment>
<sequence length="834" mass="95122">MLGLTKLYAGSNSRILVWFIIILTLVELFTLFDAYFFQSTKSFISPLQRNDIQNCDMTYSYPKYIEIDNVESTFSSKYKLYIYRDGYRDSDTLYGTPALFIPGQAGSYGQIRSLASTTTQLYHQNREGRKNIDFFTVDLNEELSALNGQNLIDQAVYLNAVIKRIQDMYQRPVPVMIIGHSMGGIVARTMFMQPNYIPYSIRTIVTIATPHLVAPLLLDTGIYKAYNDIKTYWKTHQDQLKDVVLISIAGGSLDNIIHSDGVVIDKVVSKTNGFTTYTTSIPGVWTGCDHMAILWCKQFIQVLSSTLLSVVNGGSTVEERMRVFEYHLLQGTRIQQQIQAVDINKLVNRGVQPYIRLGFSKQETVRSITFVAASKKLELATNIQPQFDRRWSIVGCNDLERLDCSYVKPKVTLVPSGTAENLIGSNPYRLLQIVNDGFKYIGVVDHGGDKILDGDNEVFLIGRSVSDKPVVHPYHVWDIGYGGINIHIDQEHPVHSFPFLQNSLFAFDVNVNLINRTEESLFKPMMQQSIGKSEIKYFRGLEMGVSDRITFHQELDHEGLQLRFFMDNEVMDISIKVDWYGTLGRCVLRYGSIMVLFFWTISFVVLLSQLYTYTINGKREFIRFEIALSQCLKGPLLQLVGLLLIASSVQFYYPSESILFGTDDWMMTCLLLFIFAMSIGLTLIIWLAVSMIVAVLAVPLRVFPMQVQSQRTSIKPMVVQMTLVIALIGFVPSSVIFSLYFIIWMCMTAVAHTAARSDLPKIRNMYYYRLSWLVFLTSLLPYYVPSVIVYVKDIMIGWTHYRVSPIVLMQDIPALFMIIYLVTLGRNPDRLELK</sequence>
<dbReference type="Pfam" id="PF07819">
    <property type="entry name" value="PGAP1"/>
    <property type="match status" value="1"/>
</dbReference>
<keyword evidence="7 10" id="KW-0653">Protein transport</keyword>
<keyword evidence="3 10" id="KW-0813">Transport</keyword>
<evidence type="ECO:0000256" key="10">
    <source>
        <dbReference type="RuleBase" id="RU365011"/>
    </source>
</evidence>
<feature type="transmembrane region" description="Helical" evidence="10">
    <location>
        <begin position="15"/>
        <end position="37"/>
    </location>
</feature>
<evidence type="ECO:0000256" key="7">
    <source>
        <dbReference type="ARBA" id="ARBA00022927"/>
    </source>
</evidence>
<evidence type="ECO:0000256" key="1">
    <source>
        <dbReference type="ARBA" id="ARBA00004477"/>
    </source>
</evidence>
<feature type="transmembrane region" description="Helical" evidence="10">
    <location>
        <begin position="718"/>
        <end position="750"/>
    </location>
</feature>